<dbReference type="PANTHER" id="PTHR33332">
    <property type="entry name" value="REVERSE TRANSCRIPTASE DOMAIN-CONTAINING PROTEIN"/>
    <property type="match status" value="1"/>
</dbReference>
<dbReference type="EMBL" id="CACRXK020010632">
    <property type="protein sequence ID" value="CAB4019802.1"/>
    <property type="molecule type" value="Genomic_DNA"/>
</dbReference>
<dbReference type="PROSITE" id="PS50878">
    <property type="entry name" value="RT_POL"/>
    <property type="match status" value="1"/>
</dbReference>
<reference evidence="1" key="1">
    <citation type="submission" date="2020-04" db="EMBL/GenBank/DDBJ databases">
        <authorList>
            <person name="Alioto T."/>
            <person name="Alioto T."/>
            <person name="Gomez Garrido J."/>
        </authorList>
    </citation>
    <scope>NUCLEOTIDE SEQUENCE</scope>
    <source>
        <strain evidence="1">A484AB</strain>
    </source>
</reference>
<dbReference type="Pfam" id="PF00078">
    <property type="entry name" value="RVT_1"/>
    <property type="match status" value="1"/>
</dbReference>
<evidence type="ECO:0000313" key="2">
    <source>
        <dbReference type="Proteomes" id="UP001152795"/>
    </source>
</evidence>
<proteinExistence type="predicted"/>
<dbReference type="InterPro" id="IPR000477">
    <property type="entry name" value="RT_dom"/>
</dbReference>
<dbReference type="SUPFAM" id="SSF56672">
    <property type="entry name" value="DNA/RNA polymerases"/>
    <property type="match status" value="1"/>
</dbReference>
<dbReference type="InterPro" id="IPR043502">
    <property type="entry name" value="DNA/RNA_pol_sf"/>
</dbReference>
<dbReference type="Proteomes" id="UP001152795">
    <property type="component" value="Unassembled WGS sequence"/>
</dbReference>
<gene>
    <name evidence="1" type="ORF">PACLA_8A062564</name>
</gene>
<comment type="caution">
    <text evidence="1">The sequence shown here is derived from an EMBL/GenBank/DDBJ whole genome shotgun (WGS) entry which is preliminary data.</text>
</comment>
<dbReference type="AlphaFoldDB" id="A0A7D9J2B7"/>
<keyword evidence="2" id="KW-1185">Reference proteome</keyword>
<organism evidence="1 2">
    <name type="scientific">Paramuricea clavata</name>
    <name type="common">Red gorgonian</name>
    <name type="synonym">Violescent sea-whip</name>
    <dbReference type="NCBI Taxonomy" id="317549"/>
    <lineage>
        <taxon>Eukaryota</taxon>
        <taxon>Metazoa</taxon>
        <taxon>Cnidaria</taxon>
        <taxon>Anthozoa</taxon>
        <taxon>Octocorallia</taxon>
        <taxon>Malacalcyonacea</taxon>
        <taxon>Plexauridae</taxon>
        <taxon>Paramuricea</taxon>
    </lineage>
</organism>
<sequence length="213" mass="23822">MVYMLLSRINERKASGLDNIPNKLIKIAAEIISPSLIEIFARSISTGIFPSEWKTVRVSPIFEKGKKNDPNNYRQISVVPAVAKIFEKVIFEQVYNYLNTNHLLTHCQSGLSSLHSTLTALLKDTSNWSVNTDSGLLNGVIFIDLKKAFDTIDHDILLRKLQIYGVDQSSLKWFQSYLSGRSQKCNENGCLSSSVPVAYGVPQGSNLEPLLFL</sequence>
<dbReference type="OrthoDB" id="2717295at2759"/>
<name>A0A7D9J2B7_PARCT</name>
<evidence type="ECO:0000313" key="1">
    <source>
        <dbReference type="EMBL" id="CAB4019802.1"/>
    </source>
</evidence>
<accession>A0A7D9J2B7</accession>
<feature type="non-terminal residue" evidence="1">
    <location>
        <position position="213"/>
    </location>
</feature>
<protein>
    <submittedName>
        <fullName evidence="1">Uncharacterized protein</fullName>
    </submittedName>
</protein>